<dbReference type="InterPro" id="IPR007456">
    <property type="entry name" value="Smg"/>
</dbReference>
<organism evidence="2 3">
    <name type="scientific">Candidatus Accumulibacter appositus</name>
    <dbReference type="NCBI Taxonomy" id="1454003"/>
    <lineage>
        <taxon>Bacteria</taxon>
        <taxon>Pseudomonadati</taxon>
        <taxon>Pseudomonadota</taxon>
        <taxon>Betaproteobacteria</taxon>
        <taxon>Candidatus Accumulibacter</taxon>
    </lineage>
</organism>
<protein>
    <recommendedName>
        <fullName evidence="1">Protein Smg homolog</fullName>
    </recommendedName>
</protein>
<evidence type="ECO:0000256" key="1">
    <source>
        <dbReference type="HAMAP-Rule" id="MF_00598"/>
    </source>
</evidence>
<evidence type="ECO:0000313" key="3">
    <source>
        <dbReference type="Proteomes" id="UP000021816"/>
    </source>
</evidence>
<dbReference type="STRING" id="1454003.AW10_03794"/>
<dbReference type="Pfam" id="PF04361">
    <property type="entry name" value="DUF494"/>
    <property type="match status" value="1"/>
</dbReference>
<dbReference type="PANTHER" id="PTHR38692">
    <property type="entry name" value="PROTEIN SMG"/>
    <property type="match status" value="1"/>
</dbReference>
<proteinExistence type="inferred from homology"/>
<accession>A0A011PKV7</accession>
<dbReference type="HAMAP" id="MF_00598">
    <property type="entry name" value="Smg"/>
    <property type="match status" value="1"/>
</dbReference>
<dbReference type="Proteomes" id="UP000021816">
    <property type="component" value="Unassembled WGS sequence"/>
</dbReference>
<gene>
    <name evidence="1" type="primary">smg</name>
    <name evidence="2" type="ORF">AW10_03794</name>
</gene>
<dbReference type="PANTHER" id="PTHR38692:SF1">
    <property type="entry name" value="PROTEIN SMG"/>
    <property type="match status" value="1"/>
</dbReference>
<evidence type="ECO:0000313" key="2">
    <source>
        <dbReference type="EMBL" id="EXI77440.1"/>
    </source>
</evidence>
<sequence length="149" mass="17155">MIDILVYLFENYHDFSARPKTKALKRRLSAIGFEQEAITVALRWLDGLKSTPAIERPRDQRALRIYLHEEQRKLGPDCLAFIAFLEAADMLPPALRELVVEGAMLLDDDPVPLAKFKIIVLMILWSREQALEPLIVEELLDDGDHRLLH</sequence>
<comment type="similarity">
    <text evidence="1">Belongs to the Smg family.</text>
</comment>
<comment type="caution">
    <text evidence="2">The sequence shown here is derived from an EMBL/GenBank/DDBJ whole genome shotgun (WGS) entry which is preliminary data.</text>
</comment>
<dbReference type="EMBL" id="JEMX01000098">
    <property type="protein sequence ID" value="EXI77440.1"/>
    <property type="molecule type" value="Genomic_DNA"/>
</dbReference>
<name>A0A011PKV7_9PROT</name>
<reference evidence="2 3" key="1">
    <citation type="submission" date="2014-02" db="EMBL/GenBank/DDBJ databases">
        <title>Expanding our view of genomic diversity in Candidatus Accumulibacter clades.</title>
        <authorList>
            <person name="Skennerton C.T."/>
            <person name="Barr J.J."/>
            <person name="Slater F.R."/>
            <person name="Bond P.L."/>
            <person name="Tyson G.W."/>
        </authorList>
    </citation>
    <scope>NUCLEOTIDE SEQUENCE [LARGE SCALE GENOMIC DNA]</scope>
    <source>
        <strain evidence="3">BA-92</strain>
    </source>
</reference>
<dbReference type="AlphaFoldDB" id="A0A011PKV7"/>
<dbReference type="PATRIC" id="fig|1454003.3.peg.3853"/>